<protein>
    <recommendedName>
        <fullName evidence="4">PilZ domain-containing protein</fullName>
    </recommendedName>
</protein>
<accession>A0AAV4V993</accession>
<evidence type="ECO:0008006" key="4">
    <source>
        <dbReference type="Google" id="ProtNLM"/>
    </source>
</evidence>
<evidence type="ECO:0000313" key="3">
    <source>
        <dbReference type="Proteomes" id="UP001054837"/>
    </source>
</evidence>
<feature type="region of interest" description="Disordered" evidence="1">
    <location>
        <begin position="16"/>
        <end position="39"/>
    </location>
</feature>
<organism evidence="2 3">
    <name type="scientific">Caerostris darwini</name>
    <dbReference type="NCBI Taxonomy" id="1538125"/>
    <lineage>
        <taxon>Eukaryota</taxon>
        <taxon>Metazoa</taxon>
        <taxon>Ecdysozoa</taxon>
        <taxon>Arthropoda</taxon>
        <taxon>Chelicerata</taxon>
        <taxon>Arachnida</taxon>
        <taxon>Araneae</taxon>
        <taxon>Araneomorphae</taxon>
        <taxon>Entelegynae</taxon>
        <taxon>Araneoidea</taxon>
        <taxon>Araneidae</taxon>
        <taxon>Caerostris</taxon>
    </lineage>
</organism>
<keyword evidence="3" id="KW-1185">Reference proteome</keyword>
<dbReference type="Proteomes" id="UP001054837">
    <property type="component" value="Unassembled WGS sequence"/>
</dbReference>
<proteinExistence type="predicted"/>
<feature type="compositionally biased region" description="Basic residues" evidence="1">
    <location>
        <begin position="25"/>
        <end position="35"/>
    </location>
</feature>
<dbReference type="EMBL" id="BPLQ01012651">
    <property type="protein sequence ID" value="GIY66812.1"/>
    <property type="molecule type" value="Genomic_DNA"/>
</dbReference>
<name>A0AAV4V993_9ARAC</name>
<sequence length="98" mass="11504">MRQRVTAKQIMEVGSDRSFSQFQRRNPRRGTSNRRQRTEPGFRIRVENYSARGASIQFCPLSKVPLFGLGLWNWLKDFSLSTPDRGHYVRYPQSLVLD</sequence>
<evidence type="ECO:0000256" key="1">
    <source>
        <dbReference type="SAM" id="MobiDB-lite"/>
    </source>
</evidence>
<comment type="caution">
    <text evidence="2">The sequence shown here is derived from an EMBL/GenBank/DDBJ whole genome shotgun (WGS) entry which is preliminary data.</text>
</comment>
<dbReference type="AlphaFoldDB" id="A0AAV4V993"/>
<reference evidence="2 3" key="1">
    <citation type="submission" date="2021-06" db="EMBL/GenBank/DDBJ databases">
        <title>Caerostris darwini draft genome.</title>
        <authorList>
            <person name="Kono N."/>
            <person name="Arakawa K."/>
        </authorList>
    </citation>
    <scope>NUCLEOTIDE SEQUENCE [LARGE SCALE GENOMIC DNA]</scope>
</reference>
<evidence type="ECO:0000313" key="2">
    <source>
        <dbReference type="EMBL" id="GIY66812.1"/>
    </source>
</evidence>
<gene>
    <name evidence="2" type="ORF">CDAR_18451</name>
</gene>